<feature type="transmembrane region" description="Helical" evidence="2">
    <location>
        <begin position="417"/>
        <end position="441"/>
    </location>
</feature>
<feature type="compositionally biased region" description="Low complexity" evidence="1">
    <location>
        <begin position="252"/>
        <end position="263"/>
    </location>
</feature>
<sequence length="449" mass="46434">MTTRPSSPCPDDSLITPAPAATGLATPPPKLLMWPLRPPEGLPDAQPADDPESGDPLQGLVHAAVADRPLEDVVRLITLLESSPEHARIKADALRAVAVDRSVEDLARLVTLLTEPPRETGSADEAIRVAAERRPLEDVSRLMQLLHRRPLEPHCWEEAVRAVAVHRPVEELAELIGRLAEDRKEFERRRSEPVNPGPVNPGPVNPGPVNPGPVSPGPTDPEPRNGEPPVVEPPGAGPAYLRPTNLEPPGVAPACPERAPAEPMGSEPAGPWSTAAATAPGLASSLRVRPAGARQHKTRQPRQPRVADARAGDGPLPGASVWAARGAALLVLLCGLAHVPRYWAGLSHGVLGATLLASAVCGLLALALTARAASARLVAATAAVGVTAALAAGHVLGGRFGLPDPARLQAATLAPSWLAGPVAAAAALGALSVLLTGLTLADAQREGVR</sequence>
<evidence type="ECO:0000313" key="4">
    <source>
        <dbReference type="Proteomes" id="UP000585836"/>
    </source>
</evidence>
<feature type="region of interest" description="Disordered" evidence="1">
    <location>
        <begin position="1"/>
        <end position="57"/>
    </location>
</feature>
<keyword evidence="2" id="KW-0812">Transmembrane</keyword>
<accession>A0A7W9Q0R5</accession>
<dbReference type="EMBL" id="JACHJK010000016">
    <property type="protein sequence ID" value="MBB5931519.1"/>
    <property type="molecule type" value="Genomic_DNA"/>
</dbReference>
<keyword evidence="2" id="KW-1133">Transmembrane helix</keyword>
<feature type="transmembrane region" description="Helical" evidence="2">
    <location>
        <begin position="377"/>
        <end position="397"/>
    </location>
</feature>
<feature type="transmembrane region" description="Helical" evidence="2">
    <location>
        <begin position="350"/>
        <end position="370"/>
    </location>
</feature>
<feature type="compositionally biased region" description="Pro residues" evidence="1">
    <location>
        <begin position="195"/>
        <end position="220"/>
    </location>
</feature>
<feature type="compositionally biased region" description="Low complexity" evidence="1">
    <location>
        <begin position="14"/>
        <end position="25"/>
    </location>
</feature>
<name>A0A7W9Q0R5_9ACTN</name>
<evidence type="ECO:0000256" key="2">
    <source>
        <dbReference type="SAM" id="Phobius"/>
    </source>
</evidence>
<evidence type="ECO:0000256" key="1">
    <source>
        <dbReference type="SAM" id="MobiDB-lite"/>
    </source>
</evidence>
<feature type="region of interest" description="Disordered" evidence="1">
    <location>
        <begin position="186"/>
        <end position="314"/>
    </location>
</feature>
<proteinExistence type="predicted"/>
<organism evidence="3 4">
    <name type="scientific">Streptomyces echinatus</name>
    <dbReference type="NCBI Taxonomy" id="67293"/>
    <lineage>
        <taxon>Bacteria</taxon>
        <taxon>Bacillati</taxon>
        <taxon>Actinomycetota</taxon>
        <taxon>Actinomycetes</taxon>
        <taxon>Kitasatosporales</taxon>
        <taxon>Streptomycetaceae</taxon>
        <taxon>Streptomyces</taxon>
    </lineage>
</organism>
<keyword evidence="4" id="KW-1185">Reference proteome</keyword>
<keyword evidence="2" id="KW-0472">Membrane</keyword>
<dbReference type="Proteomes" id="UP000585836">
    <property type="component" value="Unassembled WGS sequence"/>
</dbReference>
<dbReference type="RefSeq" id="WP_225817393.1">
    <property type="nucleotide sequence ID" value="NZ_BAAAWF010000006.1"/>
</dbReference>
<gene>
    <name evidence="3" type="ORF">FHS34_007028</name>
</gene>
<reference evidence="3 4" key="1">
    <citation type="submission" date="2020-08" db="EMBL/GenBank/DDBJ databases">
        <title>Genomic Encyclopedia of Type Strains, Phase III (KMG-III): the genomes of soil and plant-associated and newly described type strains.</title>
        <authorList>
            <person name="Whitman W."/>
        </authorList>
    </citation>
    <scope>NUCLEOTIDE SEQUENCE [LARGE SCALE GENOMIC DNA]</scope>
    <source>
        <strain evidence="3 4">CECT 3313</strain>
    </source>
</reference>
<comment type="caution">
    <text evidence="3">The sequence shown here is derived from an EMBL/GenBank/DDBJ whole genome shotgun (WGS) entry which is preliminary data.</text>
</comment>
<feature type="compositionally biased region" description="Pro residues" evidence="1">
    <location>
        <begin position="26"/>
        <end position="41"/>
    </location>
</feature>
<protein>
    <submittedName>
        <fullName evidence="3">Uncharacterized protein</fullName>
    </submittedName>
</protein>
<evidence type="ECO:0000313" key="3">
    <source>
        <dbReference type="EMBL" id="MBB5931519.1"/>
    </source>
</evidence>
<dbReference type="AlphaFoldDB" id="A0A7W9Q0R5"/>